<evidence type="ECO:0000256" key="5">
    <source>
        <dbReference type="ARBA" id="ARBA00022989"/>
    </source>
</evidence>
<dbReference type="KEGG" id="bths:CNY62_05220"/>
<dbReference type="CDD" id="cd16015">
    <property type="entry name" value="LTA_synthase"/>
    <property type="match status" value="1"/>
</dbReference>
<dbReference type="EMBL" id="CP023483">
    <property type="protein sequence ID" value="ATF25843.1"/>
    <property type="molecule type" value="Genomic_DNA"/>
</dbReference>
<dbReference type="PANTHER" id="PTHR47371">
    <property type="entry name" value="LIPOTEICHOIC ACID SYNTHASE"/>
    <property type="match status" value="1"/>
</dbReference>
<reference evidence="9 10" key="1">
    <citation type="submission" date="2017-09" db="EMBL/GenBank/DDBJ databases">
        <title>Complete Genome Sequences of Two Strains of the Meat Spoilage Bacterium Brochothrix thermosphacta Isolated from Ground Chicken.</title>
        <authorList>
            <person name="Paoli G.C."/>
            <person name="Wijey C."/>
            <person name="Chen C.-Y."/>
            <person name="Nguyen L."/>
            <person name="Yan X."/>
            <person name="Irwin P.L."/>
        </authorList>
    </citation>
    <scope>NUCLEOTIDE SEQUENCE [LARGE SCALE GENOMIC DNA]</scope>
    <source>
        <strain evidence="9 10">BI</strain>
    </source>
</reference>
<comment type="subcellular location">
    <subcellularLocation>
        <location evidence="1">Cell membrane</location>
        <topology evidence="1">Multi-pass membrane protein</topology>
    </subcellularLocation>
</comment>
<dbReference type="InterPro" id="IPR000917">
    <property type="entry name" value="Sulfatase_N"/>
</dbReference>
<feature type="domain" description="Sulfatase N-terminal" evidence="8">
    <location>
        <begin position="249"/>
        <end position="525"/>
    </location>
</feature>
<evidence type="ECO:0000256" key="6">
    <source>
        <dbReference type="ARBA" id="ARBA00023136"/>
    </source>
</evidence>
<feature type="transmembrane region" description="Helical" evidence="7">
    <location>
        <begin position="57"/>
        <end position="78"/>
    </location>
</feature>
<keyword evidence="3" id="KW-1003">Cell membrane</keyword>
<dbReference type="SUPFAM" id="SSF53649">
    <property type="entry name" value="Alkaline phosphatase-like"/>
    <property type="match status" value="1"/>
</dbReference>
<feature type="transmembrane region" description="Helical" evidence="7">
    <location>
        <begin position="6"/>
        <end position="23"/>
    </location>
</feature>
<keyword evidence="6 7" id="KW-0472">Membrane</keyword>
<dbReference type="InterPro" id="IPR017850">
    <property type="entry name" value="Alkaline_phosphatase_core_sf"/>
</dbReference>
<evidence type="ECO:0000256" key="3">
    <source>
        <dbReference type="ARBA" id="ARBA00022475"/>
    </source>
</evidence>
<organism evidence="9 10">
    <name type="scientific">Brochothrix thermosphacta</name>
    <name type="common">Microbacterium thermosphactum</name>
    <dbReference type="NCBI Taxonomy" id="2756"/>
    <lineage>
        <taxon>Bacteria</taxon>
        <taxon>Bacillati</taxon>
        <taxon>Bacillota</taxon>
        <taxon>Bacilli</taxon>
        <taxon>Bacillales</taxon>
        <taxon>Listeriaceae</taxon>
        <taxon>Brochothrix</taxon>
    </lineage>
</organism>
<dbReference type="RefSeq" id="WP_069118620.1">
    <property type="nucleotide sequence ID" value="NZ_CP023483.1"/>
</dbReference>
<evidence type="ECO:0000256" key="7">
    <source>
        <dbReference type="SAM" id="Phobius"/>
    </source>
</evidence>
<evidence type="ECO:0000256" key="1">
    <source>
        <dbReference type="ARBA" id="ARBA00004651"/>
    </source>
</evidence>
<feature type="transmembrane region" description="Helical" evidence="7">
    <location>
        <begin position="131"/>
        <end position="150"/>
    </location>
</feature>
<feature type="transmembrane region" description="Helical" evidence="7">
    <location>
        <begin position="85"/>
        <end position="111"/>
    </location>
</feature>
<feature type="transmembrane region" description="Helical" evidence="7">
    <location>
        <begin position="28"/>
        <end position="45"/>
    </location>
</feature>
<evidence type="ECO:0000313" key="9">
    <source>
        <dbReference type="EMBL" id="ATF25843.1"/>
    </source>
</evidence>
<protein>
    <recommendedName>
        <fullName evidence="8">Sulfatase N-terminal domain-containing protein</fullName>
    </recommendedName>
</protein>
<dbReference type="GO" id="GO:0005886">
    <property type="term" value="C:plasma membrane"/>
    <property type="evidence" value="ECO:0007669"/>
    <property type="project" value="UniProtKB-SubCell"/>
</dbReference>
<evidence type="ECO:0000313" key="10">
    <source>
        <dbReference type="Proteomes" id="UP000243591"/>
    </source>
</evidence>
<name>A0A1D2LU72_BROTH</name>
<dbReference type="Pfam" id="PF00884">
    <property type="entry name" value="Sulfatase"/>
    <property type="match status" value="1"/>
</dbReference>
<dbReference type="OrthoDB" id="243547at2"/>
<dbReference type="PANTHER" id="PTHR47371:SF3">
    <property type="entry name" value="PHOSPHOGLYCEROL TRANSFERASE I"/>
    <property type="match status" value="1"/>
</dbReference>
<feature type="transmembrane region" description="Helical" evidence="7">
    <location>
        <begin position="162"/>
        <end position="181"/>
    </location>
</feature>
<sequence length="611" mass="69771">MYVVINVSVILALMLATVFFNANKKSRIYLIGYLLLVGLLVTSMVENSNIRDFSNVFNYPLTIYLLGYSVLLFVISLTNIAIGSYLFIMIGVLLTVANGVKNVSTGLPIVWADFQNNLLKEVVWEMTIKPHFILVLVTVSVIVLCGWLYNKFWRDKQLSLELRVTGLCISVVVSASCLLYINHSTSYATQRTSENQNSGAVEYFIESMNPEIMPRPTDYSEIVMKDLVLKYNAKYPIEKIAVPVKKEKIIYILSESLIDPTKFPDTKWTEDPLPTIHKLQEKFGGSMYSPVFGGGTVNVEFSLLSGFDYNFLQKNSIAYNHILEKNDHNIGIPFFLKKQGYETKGVHSHLKKGYQRNEVYKKLGFDSFISRETMIAESKELPIYYDEGYISDMSFVDRILLEVNKNDKSTFINSVSMQNHYPYTEATKGKLKQDDNLLENYQDIVDGDQLALYARGVKKMDTTIDLLIQKLTELDQPTTVVFYGDHGPALNQSLYDNAFFKDDKQLQKYLTPYFVWNNKINGEQKPKIINPGFLGSLAFSEMSVAQAPFYQFEHDLMQKLPAYNIAKNLFLNSKGEKIALTAPLKEALHDYQLFQYDMFVGEGYSKELFSI</sequence>
<dbReference type="InterPro" id="IPR050448">
    <property type="entry name" value="OpgB/LTA_synthase_biosynth"/>
</dbReference>
<evidence type="ECO:0000259" key="8">
    <source>
        <dbReference type="Pfam" id="PF00884"/>
    </source>
</evidence>
<proteinExistence type="predicted"/>
<evidence type="ECO:0000256" key="4">
    <source>
        <dbReference type="ARBA" id="ARBA00022692"/>
    </source>
</evidence>
<keyword evidence="4 7" id="KW-0812">Transmembrane</keyword>
<keyword evidence="10" id="KW-1185">Reference proteome</keyword>
<evidence type="ECO:0000256" key="2">
    <source>
        <dbReference type="ARBA" id="ARBA00004936"/>
    </source>
</evidence>
<dbReference type="Proteomes" id="UP000243591">
    <property type="component" value="Chromosome"/>
</dbReference>
<keyword evidence="5 7" id="KW-1133">Transmembrane helix</keyword>
<dbReference type="STRING" id="2756.BFR44_06640"/>
<accession>A0A1D2LU72</accession>
<gene>
    <name evidence="9" type="ORF">CNY62_05220</name>
</gene>
<dbReference type="AlphaFoldDB" id="A0A1D2LU72"/>
<comment type="pathway">
    <text evidence="2">Cell wall biogenesis; lipoteichoic acid biosynthesis.</text>
</comment>
<dbReference type="Gene3D" id="3.40.720.10">
    <property type="entry name" value="Alkaline Phosphatase, subunit A"/>
    <property type="match status" value="1"/>
</dbReference>